<gene>
    <name evidence="1" type="ORF">LEP1GSC024_1186</name>
</gene>
<dbReference type="AlphaFoldDB" id="M6Y6N0"/>
<dbReference type="Proteomes" id="UP000012138">
    <property type="component" value="Unassembled WGS sequence"/>
</dbReference>
<proteinExistence type="predicted"/>
<comment type="caution">
    <text evidence="1">The sequence shown here is derived from an EMBL/GenBank/DDBJ whole genome shotgun (WGS) entry which is preliminary data.</text>
</comment>
<protein>
    <submittedName>
        <fullName evidence="1">Uncharacterized protein</fullName>
    </submittedName>
</protein>
<accession>M6Y6N0</accession>
<reference evidence="1 2" key="1">
    <citation type="submission" date="2013-01" db="EMBL/GenBank/DDBJ databases">
        <authorList>
            <person name="Harkins D.M."/>
            <person name="Durkin A.S."/>
            <person name="Brinkac L.M."/>
            <person name="Haft D.H."/>
            <person name="Selengut J.D."/>
            <person name="Sanka R."/>
            <person name="DePew J."/>
            <person name="Purushe J."/>
            <person name="Whelen A.C."/>
            <person name="Vinetz J.M."/>
            <person name="Sutton G.G."/>
            <person name="Nierman W.C."/>
            <person name="Fouts D.E."/>
        </authorList>
    </citation>
    <scope>NUCLEOTIDE SEQUENCE [LARGE SCALE GENOMIC DNA]</scope>
    <source>
        <strain evidence="1 2">2001034031</strain>
    </source>
</reference>
<evidence type="ECO:0000313" key="2">
    <source>
        <dbReference type="Proteomes" id="UP000012138"/>
    </source>
</evidence>
<sequence length="40" mass="4825">MKLLVSFFKKINFIKSKLQPPHKIKFKIHFIKILKTKILS</sequence>
<organism evidence="1 2">
    <name type="scientific">Leptospira noguchii str. 2001034031</name>
    <dbReference type="NCBI Taxonomy" id="1193053"/>
    <lineage>
        <taxon>Bacteria</taxon>
        <taxon>Pseudomonadati</taxon>
        <taxon>Spirochaetota</taxon>
        <taxon>Spirochaetia</taxon>
        <taxon>Leptospirales</taxon>
        <taxon>Leptospiraceae</taxon>
        <taxon>Leptospira</taxon>
    </lineage>
</organism>
<evidence type="ECO:0000313" key="1">
    <source>
        <dbReference type="EMBL" id="EMO89400.1"/>
    </source>
</evidence>
<name>M6Y6N0_9LEPT</name>
<dbReference type="EMBL" id="AKXB02000095">
    <property type="protein sequence ID" value="EMO89400.1"/>
    <property type="molecule type" value="Genomic_DNA"/>
</dbReference>